<comment type="cofactor">
    <cofactor evidence="6">
        <name>Ca(2+)</name>
        <dbReference type="ChEBI" id="CHEBI:29108"/>
    </cofactor>
</comment>
<proteinExistence type="inferred from homology"/>
<comment type="caution">
    <text evidence="9">The sequence shown here is derived from an EMBL/GenBank/DDBJ whole genome shotgun (WGS) entry which is preliminary data.</text>
</comment>
<evidence type="ECO:0000313" key="10">
    <source>
        <dbReference type="Proteomes" id="UP001530315"/>
    </source>
</evidence>
<gene>
    <name evidence="9" type="ORF">ACHAW5_004436</name>
</gene>
<feature type="active site" evidence="5">
    <location>
        <position position="735"/>
    </location>
</feature>
<keyword evidence="3" id="KW-0256">Endoplasmic reticulum</keyword>
<evidence type="ECO:0000256" key="4">
    <source>
        <dbReference type="ARBA" id="ARBA00023180"/>
    </source>
</evidence>
<dbReference type="Gene3D" id="3.50.30.30">
    <property type="match status" value="1"/>
</dbReference>
<comment type="similarity">
    <text evidence="2 7">Belongs to the glycosyl hydrolase 47 family.</text>
</comment>
<feature type="region of interest" description="Disordered" evidence="8">
    <location>
        <begin position="102"/>
        <end position="124"/>
    </location>
</feature>
<dbReference type="Gene3D" id="1.50.10.10">
    <property type="match status" value="1"/>
</dbReference>
<dbReference type="Proteomes" id="UP001530315">
    <property type="component" value="Unassembled WGS sequence"/>
</dbReference>
<evidence type="ECO:0000256" key="6">
    <source>
        <dbReference type="PIRSR" id="PIRSR601382-2"/>
    </source>
</evidence>
<evidence type="ECO:0000256" key="7">
    <source>
        <dbReference type="RuleBase" id="RU361193"/>
    </source>
</evidence>
<dbReference type="EC" id="3.2.1.-" evidence="7"/>
<feature type="active site" description="Proton donor" evidence="5">
    <location>
        <position position="831"/>
    </location>
</feature>
<dbReference type="InterPro" id="IPR012341">
    <property type="entry name" value="6hp_glycosidase-like_sf"/>
</dbReference>
<comment type="subcellular location">
    <subcellularLocation>
        <location evidence="1">Endoplasmic reticulum</location>
    </subcellularLocation>
</comment>
<feature type="active site" description="Proton donor" evidence="5">
    <location>
        <position position="506"/>
    </location>
</feature>
<evidence type="ECO:0000313" key="9">
    <source>
        <dbReference type="EMBL" id="KAL3796534.1"/>
    </source>
</evidence>
<keyword evidence="7" id="KW-0378">Hydrolase</keyword>
<dbReference type="GO" id="GO:0005783">
    <property type="term" value="C:endoplasmic reticulum"/>
    <property type="evidence" value="ECO:0007669"/>
    <property type="project" value="UniProtKB-SubCell"/>
</dbReference>
<feature type="region of interest" description="Disordered" evidence="8">
    <location>
        <begin position="1184"/>
        <end position="1217"/>
    </location>
</feature>
<dbReference type="EMBL" id="JALLAZ020000385">
    <property type="protein sequence ID" value="KAL3796534.1"/>
    <property type="molecule type" value="Genomic_DNA"/>
</dbReference>
<sequence length="1573" mass="174533">MMPLKRKQENSHFFRFLAALVVLFCGCPRWLITASSDESSNGKSNGVFQIAKLFSTSTLGDNKKNADANTADSERSAGTHKLSAQQIMASFLEMFKKSQIKVSQKTTHSSDDYESVRRRKSNRRKELYHRSVHTHYTRLVNEDARNSSSPLIDAASFDDTITYYNDGMHSSFDAREIADSEESIFERFSHWTYKLHPKQSLSQLHLTPSEITDDGGGVDKNKILKLPPSSILSDSVQFVISSVVHLGMYLPPDMPLYESFISSAWGPDESKAPKPRGLVEYYVNGDTCNGSRRRQSKVIYDLECCDRRHSMMEEFFQNDGQLIIRSAEEPEPCRYELRACKICPVNKERGNGATFEDERESSPSVDPSAFRHLLQTFLQGTSGGAFPPMPPSQIEANKMLLRSMFTHAYDSYFHNAFPASELRPLTCQPGVFDLVKIPALTLIDTLDTLIIMGNYTEFARSVERLRYLDKRMKSAFQTSQGESKDDERGTEEGGLFSVDQNVSLFETTIRVLGGLLSAHQMAIAFVTNLVAKTDVWDASGDVLSSVAGVVSASEIELESNEKDGGSTVDRTRDGLLANDDGDSHSCLLESLPCATADLGTRTKKNEEISSVSSRELVPTWEYDGFLLELAHDIGKRLLHAFDTETGIPYGTVNLLHGVPEGETTVASLAGAGTLSLEFELLSRLTGDLSFGKAAKLATRALWIRGSPGLNLFGKHVDTESGRWAEHLSGVGSNSDSFYEYLIKHYLLFPDDSDWWNMFVVAYGGVHDNSRLGEWFVDVDMGVGQMGHISKVFESLMAFYPGMQVLLGELMPAAKSLNSFFLVREFLGLLPERFDFGNWKSVAHGAGDVHPLRPELLESCYFLHLASIGLHGAKRGPSSHAQSFQHTSSWLWAADFALNAINDLSLVPCGFATVANLGPTTTGDLNFVGDNRGGQTHINEMPSYFLSETIKYLYLTFDAENNILHNDNENEWIFTTEAHPIHYAPVSHSTAHDDDRLSTQLKQVRSLLKGRIFESSLSIEAEFDGSSGAAPNKFEQERWTPKTPEDIFIASIQYVDNLIMTSKHQTGETHDFDSGPPFRRPAKAEISTPWIFASEINQAHYQFDDQGKGHGKMLSKRCPNFHHPDLQWVHALNGDSLDYNAAHFVSGESSDPKDGIDERMLSALASVCFYGTNYYPDGIVEDKNKSCPVGDDPEYKTNYNPKSTSEKKAQPSDDLPGATRFDMGANVGSFDVISYPGGDGFVVRHVESQEILQVTIVQNVTDLHPNEDGEIAVLIVLTTPPLVHNVSQVLQQNTRSPILSPRTVVSWSSLSANWGGRLRGDYEGSTESKLSHDDYRRHVIVTDMDNNSFRCEVAIIKTNEQVETDGEEDIVLRRFPCSPAFFGKAHISYLRTSGGEIARGLLVSPPPDDEFGCMPQNDLWGQDICQIHDEPPDSGRDFVQVVLRGDCTFISKASNYPHAKGILVINTFGPDELFIMAGDTRQPKGGSDNLPMSVMVTGDDGDSMLELVAEEQSKGNEVSAIIFMNKTGDGPRFPYVNSSNEGLHVLARNGWGIQMTPQAGQSGWQLYITQHDIK</sequence>
<keyword evidence="4" id="KW-0325">Glycoprotein</keyword>
<dbReference type="GO" id="GO:0016798">
    <property type="term" value="F:hydrolase activity, acting on glycosyl bonds"/>
    <property type="evidence" value="ECO:0007669"/>
    <property type="project" value="UniProtKB-KW"/>
</dbReference>
<feature type="active site" evidence="5">
    <location>
        <position position="854"/>
    </location>
</feature>
<dbReference type="SUPFAM" id="SSF48225">
    <property type="entry name" value="Seven-hairpin glycosidases"/>
    <property type="match status" value="1"/>
</dbReference>
<evidence type="ECO:0000256" key="5">
    <source>
        <dbReference type="PIRSR" id="PIRSR601382-1"/>
    </source>
</evidence>
<keyword evidence="7" id="KW-0326">Glycosidase</keyword>
<name>A0ABD3Q961_9STRA</name>
<dbReference type="PANTHER" id="PTHR45679:SF6">
    <property type="entry name" value="ER DEGRADATION-ENHANCING ALPHA-MANNOSIDASE-LIKE PROTEIN 2"/>
    <property type="match status" value="1"/>
</dbReference>
<dbReference type="InterPro" id="IPR001382">
    <property type="entry name" value="Glyco_hydro_47"/>
</dbReference>
<feature type="binding site" evidence="6">
    <location>
        <position position="975"/>
    </location>
    <ligand>
        <name>Ca(2+)</name>
        <dbReference type="ChEBI" id="CHEBI:29108"/>
    </ligand>
</feature>
<dbReference type="PANTHER" id="PTHR45679">
    <property type="entry name" value="ER DEGRADATION-ENHANCING ALPHA-MANNOSIDASE-LIKE PROTEIN 2"/>
    <property type="match status" value="1"/>
</dbReference>
<evidence type="ECO:0000256" key="8">
    <source>
        <dbReference type="SAM" id="MobiDB-lite"/>
    </source>
</evidence>
<organism evidence="9 10">
    <name type="scientific">Stephanodiscus triporus</name>
    <dbReference type="NCBI Taxonomy" id="2934178"/>
    <lineage>
        <taxon>Eukaryota</taxon>
        <taxon>Sar</taxon>
        <taxon>Stramenopiles</taxon>
        <taxon>Ochrophyta</taxon>
        <taxon>Bacillariophyta</taxon>
        <taxon>Coscinodiscophyceae</taxon>
        <taxon>Thalassiosirophycidae</taxon>
        <taxon>Stephanodiscales</taxon>
        <taxon>Stephanodiscaceae</taxon>
        <taxon>Stephanodiscus</taxon>
    </lineage>
</organism>
<accession>A0ABD3Q961</accession>
<protein>
    <recommendedName>
        <fullName evidence="7">alpha-1,2-Mannosidase</fullName>
        <ecNumber evidence="7">3.2.1.-</ecNumber>
    </recommendedName>
</protein>
<keyword evidence="6" id="KW-0106">Calcium</keyword>
<evidence type="ECO:0000256" key="2">
    <source>
        <dbReference type="ARBA" id="ARBA00007658"/>
    </source>
</evidence>
<keyword evidence="6" id="KW-0479">Metal-binding</keyword>
<evidence type="ECO:0000256" key="3">
    <source>
        <dbReference type="ARBA" id="ARBA00022824"/>
    </source>
</evidence>
<keyword evidence="10" id="KW-1185">Reference proteome</keyword>
<dbReference type="PROSITE" id="PS51257">
    <property type="entry name" value="PROKAR_LIPOPROTEIN"/>
    <property type="match status" value="1"/>
</dbReference>
<evidence type="ECO:0000256" key="1">
    <source>
        <dbReference type="ARBA" id="ARBA00004240"/>
    </source>
</evidence>
<dbReference type="InterPro" id="IPR036026">
    <property type="entry name" value="Seven-hairpin_glycosidases"/>
</dbReference>
<dbReference type="Pfam" id="PF01532">
    <property type="entry name" value="Glyco_hydro_47"/>
    <property type="match status" value="1"/>
</dbReference>
<dbReference type="InterPro" id="IPR044674">
    <property type="entry name" value="EDEM1/2/3"/>
</dbReference>
<dbReference type="PRINTS" id="PR00747">
    <property type="entry name" value="GLYHDRLASE47"/>
</dbReference>
<reference evidence="9 10" key="1">
    <citation type="submission" date="2024-10" db="EMBL/GenBank/DDBJ databases">
        <title>Updated reference genomes for cyclostephanoid diatoms.</title>
        <authorList>
            <person name="Roberts W.R."/>
            <person name="Alverson A.J."/>
        </authorList>
    </citation>
    <scope>NUCLEOTIDE SEQUENCE [LARGE SCALE GENOMIC DNA]</scope>
    <source>
        <strain evidence="9 10">AJA276-08</strain>
    </source>
</reference>